<keyword evidence="2" id="KW-1185">Reference proteome</keyword>
<accession>A0ACC2QA88</accession>
<protein>
    <submittedName>
        <fullName evidence="1">Uncharacterized protein</fullName>
    </submittedName>
</protein>
<dbReference type="EMBL" id="CM056797">
    <property type="protein sequence ID" value="KAJ8712759.1"/>
    <property type="molecule type" value="Genomic_DNA"/>
</dbReference>
<evidence type="ECO:0000313" key="1">
    <source>
        <dbReference type="EMBL" id="KAJ8712759.1"/>
    </source>
</evidence>
<gene>
    <name evidence="1" type="ORF">PYW08_008063</name>
</gene>
<name>A0ACC2QA88_9NEOP</name>
<comment type="caution">
    <text evidence="1">The sequence shown here is derived from an EMBL/GenBank/DDBJ whole genome shotgun (WGS) entry which is preliminary data.</text>
</comment>
<dbReference type="Proteomes" id="UP001231649">
    <property type="component" value="Chromosome 21"/>
</dbReference>
<organism evidence="1 2">
    <name type="scientific">Mythimna loreyi</name>
    <dbReference type="NCBI Taxonomy" id="667449"/>
    <lineage>
        <taxon>Eukaryota</taxon>
        <taxon>Metazoa</taxon>
        <taxon>Ecdysozoa</taxon>
        <taxon>Arthropoda</taxon>
        <taxon>Hexapoda</taxon>
        <taxon>Insecta</taxon>
        <taxon>Pterygota</taxon>
        <taxon>Neoptera</taxon>
        <taxon>Endopterygota</taxon>
        <taxon>Lepidoptera</taxon>
        <taxon>Glossata</taxon>
        <taxon>Ditrysia</taxon>
        <taxon>Noctuoidea</taxon>
        <taxon>Noctuidae</taxon>
        <taxon>Noctuinae</taxon>
        <taxon>Hadenini</taxon>
        <taxon>Mythimna</taxon>
    </lineage>
</organism>
<proteinExistence type="predicted"/>
<sequence>MYLKHVYSLVLIFLLFHDVALQKGGKKENSETENSGIIIIDEGDNNAPGEQNPNEKGKGKPSEEGEGKPSEEGEEKPSKKGEGNEIEQDEKNSDEAPYEGKREISERKPATFHWPSGMVPYKIQYEHFDAIITDRIRAAMHTIMRSSCVVFEEKSDRKRVKNDSSPWLSIENPEGVRECSHTTLREEGPRSYKAILIVGYDCMQSRDILHGLLHALGFEDEVTHPQRDLYIRVVWPNIQPKYRSLFYLKRKEPSQKMVEYDSMSVMHFHDRAYTINGGATILPQIPGLMIAPSDTLTQLDVMKLRLVFGHECNKRKVANLLRTCQKALKKSNRLTDVKPDTEQRIYLSDESQDQPDDEEDSDS</sequence>
<evidence type="ECO:0000313" key="2">
    <source>
        <dbReference type="Proteomes" id="UP001231649"/>
    </source>
</evidence>
<reference evidence="1" key="1">
    <citation type="submission" date="2023-03" db="EMBL/GenBank/DDBJ databases">
        <title>Chromosome-level genomes of two armyworms, Mythimna separata and Mythimna loreyi, provide insights into the biosynthesis and reception of sex pheromones.</title>
        <authorList>
            <person name="Zhao H."/>
        </authorList>
    </citation>
    <scope>NUCLEOTIDE SEQUENCE</scope>
    <source>
        <strain evidence="1">BeijingLab</strain>
    </source>
</reference>